<name>A0A4Y1RZ32_PRUDU</name>
<dbReference type="AlphaFoldDB" id="A0A4Y1RZ32"/>
<gene>
    <name evidence="1" type="ORF">Prudu_021476</name>
</gene>
<proteinExistence type="predicted"/>
<accession>A0A4Y1RZ32</accession>
<organism evidence="1">
    <name type="scientific">Prunus dulcis</name>
    <name type="common">Almond</name>
    <name type="synonym">Amygdalus dulcis</name>
    <dbReference type="NCBI Taxonomy" id="3755"/>
    <lineage>
        <taxon>Eukaryota</taxon>
        <taxon>Viridiplantae</taxon>
        <taxon>Streptophyta</taxon>
        <taxon>Embryophyta</taxon>
        <taxon>Tracheophyta</taxon>
        <taxon>Spermatophyta</taxon>
        <taxon>Magnoliopsida</taxon>
        <taxon>eudicotyledons</taxon>
        <taxon>Gunneridae</taxon>
        <taxon>Pentapetalae</taxon>
        <taxon>rosids</taxon>
        <taxon>fabids</taxon>
        <taxon>Rosales</taxon>
        <taxon>Rosaceae</taxon>
        <taxon>Amygdaloideae</taxon>
        <taxon>Amygdaleae</taxon>
        <taxon>Prunus</taxon>
    </lineage>
</organism>
<dbReference type="EMBL" id="AP019304">
    <property type="protein sequence ID" value="BBH09076.1"/>
    <property type="molecule type" value="Genomic_DNA"/>
</dbReference>
<protein>
    <submittedName>
        <fullName evidence="1">RmlC-like cupins superfamily protein</fullName>
    </submittedName>
</protein>
<evidence type="ECO:0000313" key="1">
    <source>
        <dbReference type="EMBL" id="BBH09076.1"/>
    </source>
</evidence>
<reference evidence="1" key="1">
    <citation type="journal article" date="2019" name="Science">
        <title>Mutation of a bHLH transcription factor allowed almond domestication.</title>
        <authorList>
            <person name="Sanchez-Perez R."/>
            <person name="Pavan S."/>
            <person name="Mazzeo R."/>
            <person name="Moldovan C."/>
            <person name="Aiese Cigliano R."/>
            <person name="Del Cueto J."/>
            <person name="Ricciardi F."/>
            <person name="Lotti C."/>
            <person name="Ricciardi L."/>
            <person name="Dicenta F."/>
            <person name="Lopez-Marques R.L."/>
            <person name="Lindberg Moller B."/>
        </authorList>
    </citation>
    <scope>NUCLEOTIDE SEQUENCE</scope>
</reference>
<sequence>MARRSCVIVEAAIMEVSMDFPQNLATSRSNWTLSQGFSLYVIGSFFSFENGNTLYDFVNAIDKQQNKEIYTRLQVGVMDVETLECKLA</sequence>